<proteinExistence type="predicted"/>
<keyword evidence="1" id="KW-1133">Transmembrane helix</keyword>
<name>A0A6M9F193_STRMT</name>
<dbReference type="Pfam" id="PF19391">
    <property type="entry name" value="DUF5966"/>
    <property type="match status" value="1"/>
</dbReference>
<keyword evidence="1" id="KW-0472">Membrane</keyword>
<dbReference type="InterPro" id="IPR046010">
    <property type="entry name" value="DUF5966"/>
</dbReference>
<dbReference type="EMBL" id="CP047883">
    <property type="protein sequence ID" value="QKL33821.1"/>
    <property type="molecule type" value="Genomic_DNA"/>
</dbReference>
<evidence type="ECO:0000313" key="2">
    <source>
        <dbReference type="EMBL" id="QKL33821.1"/>
    </source>
</evidence>
<keyword evidence="1" id="KW-0812">Transmembrane</keyword>
<sequence length="106" mass="12143">MLRKEQVMNDLLLIPVIFLAVGGILILLWRLFLIASGLFLIGFVSFLIFVEVYGIYLFFTEPPLYMEDLSQNGLISFTGFYVVFNLTLLVCGVLKIISWTRRLKSS</sequence>
<evidence type="ECO:0000256" key="1">
    <source>
        <dbReference type="SAM" id="Phobius"/>
    </source>
</evidence>
<accession>A0A6M9F193</accession>
<evidence type="ECO:0000313" key="3">
    <source>
        <dbReference type="Proteomes" id="UP000501099"/>
    </source>
</evidence>
<feature type="transmembrane region" description="Helical" evidence="1">
    <location>
        <begin position="12"/>
        <end position="31"/>
    </location>
</feature>
<feature type="transmembrane region" description="Helical" evidence="1">
    <location>
        <begin position="38"/>
        <end position="59"/>
    </location>
</feature>
<feature type="transmembrane region" description="Helical" evidence="1">
    <location>
        <begin position="79"/>
        <end position="97"/>
    </location>
</feature>
<reference evidence="2 3" key="1">
    <citation type="submission" date="2020-01" db="EMBL/GenBank/DDBJ databases">
        <title>Complete genome sequence of the tetracycline resistane Streptococcus mitis isolate S022-V3-A4.</title>
        <authorList>
            <person name="Pinzauti D."/>
            <person name="Iannelli F."/>
            <person name="Pozzi G."/>
            <person name="Santoro F."/>
        </authorList>
    </citation>
    <scope>NUCLEOTIDE SEQUENCE [LARGE SCALE GENOMIC DNA]</scope>
    <source>
        <strain evidence="2 3">S022-V3-A4</strain>
    </source>
</reference>
<organism evidence="2 3">
    <name type="scientific">Streptococcus mitis</name>
    <dbReference type="NCBI Taxonomy" id="28037"/>
    <lineage>
        <taxon>Bacteria</taxon>
        <taxon>Bacillati</taxon>
        <taxon>Bacillota</taxon>
        <taxon>Bacilli</taxon>
        <taxon>Lactobacillales</taxon>
        <taxon>Streptococcaceae</taxon>
        <taxon>Streptococcus</taxon>
        <taxon>Streptococcus mitis group</taxon>
    </lineage>
</organism>
<dbReference type="Proteomes" id="UP000501099">
    <property type="component" value="Chromosome"/>
</dbReference>
<dbReference type="AlphaFoldDB" id="A0A6M9F193"/>
<protein>
    <submittedName>
        <fullName evidence="2">Uncharacterized protein</fullName>
    </submittedName>
</protein>
<gene>
    <name evidence="2" type="ORF">M594_09060</name>
</gene>